<dbReference type="AlphaFoldDB" id="A0A3M7QVN5"/>
<reference evidence="1 2" key="1">
    <citation type="journal article" date="2018" name="Sci. Rep.">
        <title>Genomic signatures of local adaptation to the degree of environmental predictability in rotifers.</title>
        <authorList>
            <person name="Franch-Gras L."/>
            <person name="Hahn C."/>
            <person name="Garcia-Roger E.M."/>
            <person name="Carmona M.J."/>
            <person name="Serra M."/>
            <person name="Gomez A."/>
        </authorList>
    </citation>
    <scope>NUCLEOTIDE SEQUENCE [LARGE SCALE GENOMIC DNA]</scope>
    <source>
        <strain evidence="1">HYR1</strain>
    </source>
</reference>
<evidence type="ECO:0000313" key="2">
    <source>
        <dbReference type="Proteomes" id="UP000276133"/>
    </source>
</evidence>
<comment type="caution">
    <text evidence="1">The sequence shown here is derived from an EMBL/GenBank/DDBJ whole genome shotgun (WGS) entry which is preliminary data.</text>
</comment>
<name>A0A3M7QVN5_BRAPC</name>
<dbReference type="EMBL" id="REGN01004948">
    <property type="protein sequence ID" value="RNA15430.1"/>
    <property type="molecule type" value="Genomic_DNA"/>
</dbReference>
<organism evidence="1 2">
    <name type="scientific">Brachionus plicatilis</name>
    <name type="common">Marine rotifer</name>
    <name type="synonym">Brachionus muelleri</name>
    <dbReference type="NCBI Taxonomy" id="10195"/>
    <lineage>
        <taxon>Eukaryota</taxon>
        <taxon>Metazoa</taxon>
        <taxon>Spiralia</taxon>
        <taxon>Gnathifera</taxon>
        <taxon>Rotifera</taxon>
        <taxon>Eurotatoria</taxon>
        <taxon>Monogononta</taxon>
        <taxon>Pseudotrocha</taxon>
        <taxon>Ploima</taxon>
        <taxon>Brachionidae</taxon>
        <taxon>Brachionus</taxon>
    </lineage>
</organism>
<accession>A0A3M7QVN5</accession>
<keyword evidence="2" id="KW-1185">Reference proteome</keyword>
<sequence>MVRFSRRSILSVLCIYSSQDQDFLVYGLFRSEMPCQKPFPNRRRLLPCIEVQKITTAGDLWSETRCSFAMIKN</sequence>
<proteinExistence type="predicted"/>
<gene>
    <name evidence="1" type="ORF">BpHYR1_047069</name>
</gene>
<dbReference type="Proteomes" id="UP000276133">
    <property type="component" value="Unassembled WGS sequence"/>
</dbReference>
<evidence type="ECO:0000313" key="1">
    <source>
        <dbReference type="EMBL" id="RNA15430.1"/>
    </source>
</evidence>
<protein>
    <submittedName>
        <fullName evidence="1">Uncharacterized protein</fullName>
    </submittedName>
</protein>